<comment type="caution">
    <text evidence="1">The sequence shown here is derived from an EMBL/GenBank/DDBJ whole genome shotgun (WGS) entry which is preliminary data.</text>
</comment>
<dbReference type="EMBL" id="LLXZ01000034">
    <property type="protein sequence ID" value="KRR12561.1"/>
    <property type="molecule type" value="Genomic_DNA"/>
</dbReference>
<dbReference type="Proteomes" id="UP000050863">
    <property type="component" value="Unassembled WGS sequence"/>
</dbReference>
<dbReference type="AlphaFoldDB" id="A0A0R3LX48"/>
<reference evidence="1 2" key="1">
    <citation type="submission" date="2014-03" db="EMBL/GenBank/DDBJ databases">
        <title>Bradyrhizobium valentinum sp. nov., isolated from effective nodules of Lupinus mariae-josephae, a lupine endemic of basic-lime soils in Eastern Spain.</title>
        <authorList>
            <person name="Duran D."/>
            <person name="Rey L."/>
            <person name="Navarro A."/>
            <person name="Busquets A."/>
            <person name="Imperial J."/>
            <person name="Ruiz-Argueso T."/>
        </authorList>
    </citation>
    <scope>NUCLEOTIDE SEQUENCE [LARGE SCALE GENOMIC DNA]</scope>
    <source>
        <strain evidence="1 2">PAC68</strain>
    </source>
</reference>
<dbReference type="OrthoDB" id="8239831at2"/>
<proteinExistence type="predicted"/>
<evidence type="ECO:0000313" key="1">
    <source>
        <dbReference type="EMBL" id="KRR12561.1"/>
    </source>
</evidence>
<protein>
    <submittedName>
        <fullName evidence="1">Uncharacterized protein</fullName>
    </submittedName>
</protein>
<name>A0A0R3LX48_9BRAD</name>
<evidence type="ECO:0000313" key="2">
    <source>
        <dbReference type="Proteomes" id="UP000050863"/>
    </source>
</evidence>
<keyword evidence="2" id="KW-1185">Reference proteome</keyword>
<dbReference type="RefSeq" id="WP_057834402.1">
    <property type="nucleotide sequence ID" value="NZ_LLXZ01000034.1"/>
</dbReference>
<gene>
    <name evidence="1" type="ORF">CQ12_35620</name>
</gene>
<sequence>METFDKCMSVLRPLIAEGDTNGIGTAERAVNDYVAATPPPDQKNALANVQQAVQVHKEECSGVDLSFADAVNDYIERLMQRFE</sequence>
<organism evidence="1 2">
    <name type="scientific">Bradyrhizobium jicamae</name>
    <dbReference type="NCBI Taxonomy" id="280332"/>
    <lineage>
        <taxon>Bacteria</taxon>
        <taxon>Pseudomonadati</taxon>
        <taxon>Pseudomonadota</taxon>
        <taxon>Alphaproteobacteria</taxon>
        <taxon>Hyphomicrobiales</taxon>
        <taxon>Nitrobacteraceae</taxon>
        <taxon>Bradyrhizobium</taxon>
    </lineage>
</organism>
<accession>A0A0R3LX48</accession>